<keyword evidence="3" id="KW-1185">Reference proteome</keyword>
<evidence type="ECO:0000313" key="2">
    <source>
        <dbReference type="EMBL" id="KAL3317067.1"/>
    </source>
</evidence>
<evidence type="ECO:0000256" key="1">
    <source>
        <dbReference type="SAM" id="MobiDB-lite"/>
    </source>
</evidence>
<proteinExistence type="predicted"/>
<organism evidence="2 3">
    <name type="scientific">Cichlidogyrus casuarinus</name>
    <dbReference type="NCBI Taxonomy" id="1844966"/>
    <lineage>
        <taxon>Eukaryota</taxon>
        <taxon>Metazoa</taxon>
        <taxon>Spiralia</taxon>
        <taxon>Lophotrochozoa</taxon>
        <taxon>Platyhelminthes</taxon>
        <taxon>Monogenea</taxon>
        <taxon>Monopisthocotylea</taxon>
        <taxon>Dactylogyridea</taxon>
        <taxon>Ancyrocephalidae</taxon>
        <taxon>Cichlidogyrus</taxon>
    </lineage>
</organism>
<accession>A0ABD2QCS9</accession>
<feature type="region of interest" description="Disordered" evidence="1">
    <location>
        <begin position="1"/>
        <end position="21"/>
    </location>
</feature>
<protein>
    <submittedName>
        <fullName evidence="2">Uncharacterized protein</fullName>
    </submittedName>
</protein>
<dbReference type="EMBL" id="JBJKFK010000437">
    <property type="protein sequence ID" value="KAL3317067.1"/>
    <property type="molecule type" value="Genomic_DNA"/>
</dbReference>
<sequence length="237" mass="27020">MDTHSDAGHTNEGFESNDGCIQDKKQNLEIRTTLDDILPKSQREVERHPVRLEQFDPSIISNMAEPYVKKEDFDDPIAIIGMVSKKDVSKIERIQEWACANMWNHFLYTISPIDLTAWFSKKLPMKLLAILHAPLVLIFRLTIPIVLEELTDSTVVEDAAEIPSIMEDEAICPMDQIPSYNKSNPPRQSDPYLELKDITVSNKQVLDEEAMHGWCKILNCAHCIICPLSWTMLIASK</sequence>
<name>A0ABD2QCS9_9PLAT</name>
<dbReference type="AlphaFoldDB" id="A0ABD2QCS9"/>
<dbReference type="Proteomes" id="UP001626550">
    <property type="component" value="Unassembled WGS sequence"/>
</dbReference>
<gene>
    <name evidence="2" type="ORF">Ciccas_004284</name>
</gene>
<comment type="caution">
    <text evidence="2">The sequence shown here is derived from an EMBL/GenBank/DDBJ whole genome shotgun (WGS) entry which is preliminary data.</text>
</comment>
<reference evidence="2 3" key="1">
    <citation type="submission" date="2024-11" db="EMBL/GenBank/DDBJ databases">
        <title>Adaptive evolution of stress response genes in parasites aligns with host niche diversity.</title>
        <authorList>
            <person name="Hahn C."/>
            <person name="Resl P."/>
        </authorList>
    </citation>
    <scope>NUCLEOTIDE SEQUENCE [LARGE SCALE GENOMIC DNA]</scope>
    <source>
        <strain evidence="2">EGGRZ-B1_66</strain>
        <tissue evidence="2">Body</tissue>
    </source>
</reference>
<evidence type="ECO:0000313" key="3">
    <source>
        <dbReference type="Proteomes" id="UP001626550"/>
    </source>
</evidence>